<evidence type="ECO:0000313" key="2">
    <source>
        <dbReference type="Proteomes" id="UP000024635"/>
    </source>
</evidence>
<protein>
    <submittedName>
        <fullName evidence="1">Uncharacterized protein</fullName>
    </submittedName>
</protein>
<proteinExistence type="predicted"/>
<keyword evidence="2" id="KW-1185">Reference proteome</keyword>
<dbReference type="Proteomes" id="UP000024635">
    <property type="component" value="Unassembled WGS sequence"/>
</dbReference>
<sequence>MTLYRLYRVRQKSLDKHFQPSKNEKAKTGKVGSCGVLAVQLLSKITFWNPKLLPLVAAHVSPGFSEGCEHTKEGNLRTKKIFCAHN</sequence>
<gene>
    <name evidence="1" type="primary">Acey_s0908.g2986</name>
    <name evidence="1" type="ORF">Y032_0908g2986</name>
</gene>
<name>A0A016W8Z1_9BILA</name>
<reference evidence="2" key="1">
    <citation type="journal article" date="2015" name="Nat. Genet.">
        <title>The genome and transcriptome of the zoonotic hookworm Ancylostoma ceylanicum identify infection-specific gene families.</title>
        <authorList>
            <person name="Schwarz E.M."/>
            <person name="Hu Y."/>
            <person name="Antoshechkin I."/>
            <person name="Miller M.M."/>
            <person name="Sternberg P.W."/>
            <person name="Aroian R.V."/>
        </authorList>
    </citation>
    <scope>NUCLEOTIDE SEQUENCE</scope>
    <source>
        <strain evidence="2">HY135</strain>
    </source>
</reference>
<dbReference type="AlphaFoldDB" id="A0A016W8Z1"/>
<comment type="caution">
    <text evidence="1">The sequence shown here is derived from an EMBL/GenBank/DDBJ whole genome shotgun (WGS) entry which is preliminary data.</text>
</comment>
<evidence type="ECO:0000313" key="1">
    <source>
        <dbReference type="EMBL" id="EYC36329.1"/>
    </source>
</evidence>
<accession>A0A016W8Z1</accession>
<organism evidence="1 2">
    <name type="scientific">Ancylostoma ceylanicum</name>
    <dbReference type="NCBI Taxonomy" id="53326"/>
    <lineage>
        <taxon>Eukaryota</taxon>
        <taxon>Metazoa</taxon>
        <taxon>Ecdysozoa</taxon>
        <taxon>Nematoda</taxon>
        <taxon>Chromadorea</taxon>
        <taxon>Rhabditida</taxon>
        <taxon>Rhabditina</taxon>
        <taxon>Rhabditomorpha</taxon>
        <taxon>Strongyloidea</taxon>
        <taxon>Ancylostomatidae</taxon>
        <taxon>Ancylostomatinae</taxon>
        <taxon>Ancylostoma</taxon>
    </lineage>
</organism>
<dbReference type="EMBL" id="JARK01000508">
    <property type="protein sequence ID" value="EYC36329.1"/>
    <property type="molecule type" value="Genomic_DNA"/>
</dbReference>